<feature type="compositionally biased region" description="Low complexity" evidence="1">
    <location>
        <begin position="1"/>
        <end position="46"/>
    </location>
</feature>
<feature type="compositionally biased region" description="Polar residues" evidence="1">
    <location>
        <begin position="714"/>
        <end position="736"/>
    </location>
</feature>
<feature type="compositionally biased region" description="Low complexity" evidence="1">
    <location>
        <begin position="871"/>
        <end position="897"/>
    </location>
</feature>
<dbReference type="GeneID" id="68117306"/>
<evidence type="ECO:0000313" key="3">
    <source>
        <dbReference type="Proteomes" id="UP000444721"/>
    </source>
</evidence>
<dbReference type="VEuPathDB" id="AmoebaDB:NF0121730"/>
<feature type="region of interest" description="Disordered" evidence="1">
    <location>
        <begin position="645"/>
        <end position="664"/>
    </location>
</feature>
<feature type="compositionally biased region" description="Low complexity" evidence="1">
    <location>
        <begin position="301"/>
        <end position="315"/>
    </location>
</feature>
<accession>A0A6A5BD17</accession>
<proteinExistence type="predicted"/>
<feature type="region of interest" description="Disordered" evidence="1">
    <location>
        <begin position="846"/>
        <end position="865"/>
    </location>
</feature>
<comment type="caution">
    <text evidence="2">The sequence shown here is derived from an EMBL/GenBank/DDBJ whole genome shotgun (WGS) entry which is preliminary data.</text>
</comment>
<feature type="region of interest" description="Disordered" evidence="1">
    <location>
        <begin position="955"/>
        <end position="1027"/>
    </location>
</feature>
<feature type="compositionally biased region" description="Basic residues" evidence="1">
    <location>
        <begin position="769"/>
        <end position="784"/>
    </location>
</feature>
<dbReference type="OMA" id="RWKFHEF"/>
<feature type="compositionally biased region" description="Polar residues" evidence="1">
    <location>
        <begin position="528"/>
        <end position="545"/>
    </location>
</feature>
<name>A0A6A5BD17_NAEFO</name>
<feature type="compositionally biased region" description="Low complexity" evidence="1">
    <location>
        <begin position="955"/>
        <end position="979"/>
    </location>
</feature>
<feature type="compositionally biased region" description="Polar residues" evidence="1">
    <location>
        <begin position="788"/>
        <end position="808"/>
    </location>
</feature>
<feature type="region of interest" description="Disordered" evidence="1">
    <location>
        <begin position="871"/>
        <end position="920"/>
    </location>
</feature>
<evidence type="ECO:0000313" key="2">
    <source>
        <dbReference type="EMBL" id="KAF0971868.1"/>
    </source>
</evidence>
<feature type="region of interest" description="Disordered" evidence="1">
    <location>
        <begin position="297"/>
        <end position="319"/>
    </location>
</feature>
<feature type="compositionally biased region" description="Basic residues" evidence="1">
    <location>
        <begin position="737"/>
        <end position="748"/>
    </location>
</feature>
<dbReference type="RefSeq" id="XP_044556584.1">
    <property type="nucleotide sequence ID" value="XM_044700352.1"/>
</dbReference>
<feature type="region of interest" description="Disordered" evidence="1">
    <location>
        <begin position="714"/>
        <end position="838"/>
    </location>
</feature>
<keyword evidence="3" id="KW-1185">Reference proteome</keyword>
<feature type="compositionally biased region" description="Low complexity" evidence="1">
    <location>
        <begin position="125"/>
        <end position="165"/>
    </location>
</feature>
<feature type="region of interest" description="Disordered" evidence="1">
    <location>
        <begin position="1"/>
        <end position="61"/>
    </location>
</feature>
<feature type="compositionally biased region" description="Low complexity" evidence="1">
    <location>
        <begin position="822"/>
        <end position="837"/>
    </location>
</feature>
<feature type="region of interest" description="Disordered" evidence="1">
    <location>
        <begin position="340"/>
        <end position="386"/>
    </location>
</feature>
<feature type="compositionally biased region" description="Low complexity" evidence="1">
    <location>
        <begin position="218"/>
        <end position="256"/>
    </location>
</feature>
<feature type="compositionally biased region" description="Low complexity" evidence="1">
    <location>
        <begin position="647"/>
        <end position="661"/>
    </location>
</feature>
<dbReference type="OrthoDB" id="10559772at2759"/>
<feature type="region of interest" description="Disordered" evidence="1">
    <location>
        <begin position="125"/>
        <end position="168"/>
    </location>
</feature>
<dbReference type="Proteomes" id="UP000444721">
    <property type="component" value="Unassembled WGS sequence"/>
</dbReference>
<dbReference type="VEuPathDB" id="AmoebaDB:FDP41_010091"/>
<gene>
    <name evidence="2" type="ORF">FDP41_010091</name>
</gene>
<feature type="compositionally biased region" description="Low complexity" evidence="1">
    <location>
        <begin position="847"/>
        <end position="857"/>
    </location>
</feature>
<feature type="compositionally biased region" description="Basic residues" evidence="1">
    <location>
        <begin position="980"/>
        <end position="989"/>
    </location>
</feature>
<dbReference type="EMBL" id="VFQX01000074">
    <property type="protein sequence ID" value="KAF0971868.1"/>
    <property type="molecule type" value="Genomic_DNA"/>
</dbReference>
<feature type="region of interest" description="Disordered" evidence="1">
    <location>
        <begin position="528"/>
        <end position="549"/>
    </location>
</feature>
<evidence type="ECO:0000256" key="1">
    <source>
        <dbReference type="SAM" id="MobiDB-lite"/>
    </source>
</evidence>
<feature type="compositionally biased region" description="Low complexity" evidence="1">
    <location>
        <begin position="1010"/>
        <end position="1021"/>
    </location>
</feature>
<dbReference type="AlphaFoldDB" id="A0A6A5BD17"/>
<reference evidence="2 3" key="1">
    <citation type="journal article" date="2019" name="Sci. Rep.">
        <title>Nanopore sequencing improves the draft genome of the human pathogenic amoeba Naegleria fowleri.</title>
        <authorList>
            <person name="Liechti N."/>
            <person name="Schurch N."/>
            <person name="Bruggmann R."/>
            <person name="Wittwer M."/>
        </authorList>
    </citation>
    <scope>NUCLEOTIDE SEQUENCE [LARGE SCALE GENOMIC DNA]</scope>
    <source>
        <strain evidence="2 3">ATCC 30894</strain>
    </source>
</reference>
<feature type="compositionally biased region" description="Polar residues" evidence="1">
    <location>
        <begin position="898"/>
        <end position="913"/>
    </location>
</feature>
<dbReference type="VEuPathDB" id="AmoebaDB:NfTy_082410"/>
<organism evidence="2 3">
    <name type="scientific">Naegleria fowleri</name>
    <name type="common">Brain eating amoeba</name>
    <dbReference type="NCBI Taxonomy" id="5763"/>
    <lineage>
        <taxon>Eukaryota</taxon>
        <taxon>Discoba</taxon>
        <taxon>Heterolobosea</taxon>
        <taxon>Tetramitia</taxon>
        <taxon>Eutetramitia</taxon>
        <taxon>Vahlkampfiidae</taxon>
        <taxon>Naegleria</taxon>
    </lineage>
</organism>
<dbReference type="VEuPathDB" id="AmoebaDB:NF0121740"/>
<feature type="region of interest" description="Disordered" evidence="1">
    <location>
        <begin position="218"/>
        <end position="269"/>
    </location>
</feature>
<sequence>MNQQQHSSRSSNISSPNMFGESFNMVSSSSGDNSPSTTNNNNNNNTTHHHKPTSINTSSYMRSNTNFDSIIMMDEQELMNEGLTGSIESSPATTPFFTNTNSNSLFGGPFSSHLQQQVYMNAFNNNTNNNNNPSSSRLYNNNNNNNNNINRHHNNNSTSPISTSSEPFQSFSFIDDEDANQTTSDSGYLSGSSHLSLTPPGLSYMMMSMGNFNINCNSSNPTTATTTTNNSSPPNHPQQTPNSSNSTSNFHLSSPSPYGTLLGAGSEEDDDILGGGNTIRVIGSGIVEDVEPLLDDENAFNNTDDLLNTNDNNNNQTARINTSTGSIFQQQLQQLQQLHNNSNSTDTDTNIAPSSSPSMKNSSMKRTNSAQNLLNSSSSSLPPTSASAFNTTNAYNMALIEEMMLNGALNNANALELQQALLRSTNLSSSSMTNIPSSLSTSPPSAAAALQLQQQNLALSRQLVQQQQVVASMIGSQMRSLQVVQELIQQQQQVKKSTGSSSIPRSKTMPSLSNSNIIPISMLYNQQQPSENQRSLSARGTSASSALDADVPQINEEDVNFKEDPSPLFMNQRGLQDFMSQHNSIELDAENYSLNPLNLSSVELYNTMMNTLQQNQKLLANAYGNLANLANTLSQQQNSVVSGMKRSTSTTSVNSVTSTSSQHSGYQNLGYSSIPFSPMSRSQSMNCLSSLANTGTTYNFGLDSTLSSFGENVATNDSKSSGGSEMKRSVSTNSLRNLKRPTKSKKMAPTRSSDNISGLLDKELEKESSKKRKNSSSAKKSTKKNHSDNNNSMTGLSSSQKSAQSEETAVTEELPTNKRKTNSSASLTTSTSTSSLNIAGEEIPSLQVESSEQQVSEASPRANNNREIVAAASSSTSSENSSTPTLPSSKSHTSLSSIANSQQPTQSCISTKSSKQKSVKIGGVTGGVRKAHSMDSIAATAQQYQQQFIMEPPSTSCQVASTSSASISTTAEQQSNSKPKSNKTSKPKKIAFQNDSPAGSNLPPGAGVFSMSSYQPPTSSSNCNQGNKRWKFHEFDNEDKPIKDGDSGFTFHFYKPSKN</sequence>
<protein>
    <submittedName>
        <fullName evidence="2">Uncharacterized protein</fullName>
    </submittedName>
</protein>